<evidence type="ECO:0000259" key="1">
    <source>
        <dbReference type="SMART" id="SM00860"/>
    </source>
</evidence>
<dbReference type="SMART" id="SM00860">
    <property type="entry name" value="SMI1_KNR4"/>
    <property type="match status" value="1"/>
</dbReference>
<dbReference type="PANTHER" id="PTHR47432">
    <property type="entry name" value="CELL WALL ASSEMBLY REGULATOR SMI1"/>
    <property type="match status" value="1"/>
</dbReference>
<dbReference type="PANTHER" id="PTHR47432:SF1">
    <property type="entry name" value="CELL WALL ASSEMBLY REGULATOR SMI1"/>
    <property type="match status" value="1"/>
</dbReference>
<dbReference type="InterPro" id="IPR037883">
    <property type="entry name" value="Knr4/Smi1-like_sf"/>
</dbReference>
<comment type="caution">
    <text evidence="2">The sequence shown here is derived from an EMBL/GenBank/DDBJ whole genome shotgun (WGS) entry which is preliminary data.</text>
</comment>
<name>A0A431THP4_9BURK</name>
<dbReference type="InterPro" id="IPR051873">
    <property type="entry name" value="KNR4/SMI1_regulator"/>
</dbReference>
<evidence type="ECO:0000313" key="2">
    <source>
        <dbReference type="EMBL" id="RTQ32158.1"/>
    </source>
</evidence>
<feature type="domain" description="Knr4/Smi1-like" evidence="1">
    <location>
        <begin position="29"/>
        <end position="155"/>
    </location>
</feature>
<proteinExistence type="predicted"/>
<dbReference type="AlphaFoldDB" id="A0A431THP4"/>
<evidence type="ECO:0000313" key="3">
    <source>
        <dbReference type="Proteomes" id="UP000267418"/>
    </source>
</evidence>
<dbReference type="InterPro" id="IPR018958">
    <property type="entry name" value="Knr4/Smi1-like_dom"/>
</dbReference>
<protein>
    <submittedName>
        <fullName evidence="2">Benzoate transporter</fullName>
    </submittedName>
</protein>
<dbReference type="Proteomes" id="UP000267418">
    <property type="component" value="Unassembled WGS sequence"/>
</dbReference>
<accession>A0A431THP4</accession>
<keyword evidence="3" id="KW-1185">Reference proteome</keyword>
<sequence length="168" mass="18757">MAQHRELIGRMDAWLAVRRPDYHALLQPGVDDGALDAFEAKFSLKLPEAFRALYRWRNGQPNSSFDSLQGNRMFSALEDIADTKEMLDDMIGFDFEDPATWRRGWVPFLSNGGGSYLCVDIDAEGGGLPGQLVGFWKADEDRPVEHASVEAWLAELVASMEAGTVEFD</sequence>
<dbReference type="SUPFAM" id="SSF160631">
    <property type="entry name" value="SMI1/KNR4-like"/>
    <property type="match status" value="1"/>
</dbReference>
<organism evidence="2 3">
    <name type="scientific">Variovorax gossypii</name>
    <dbReference type="NCBI Taxonomy" id="1679495"/>
    <lineage>
        <taxon>Bacteria</taxon>
        <taxon>Pseudomonadati</taxon>
        <taxon>Pseudomonadota</taxon>
        <taxon>Betaproteobacteria</taxon>
        <taxon>Burkholderiales</taxon>
        <taxon>Comamonadaceae</taxon>
        <taxon>Variovorax</taxon>
    </lineage>
</organism>
<reference evidence="2 3" key="1">
    <citation type="submission" date="2018-12" db="EMBL/GenBank/DDBJ databases">
        <title>The genome of Variovorax gossypii DSM 100435.</title>
        <authorList>
            <person name="Gao J."/>
            <person name="Sun J."/>
        </authorList>
    </citation>
    <scope>NUCLEOTIDE SEQUENCE [LARGE SCALE GENOMIC DNA]</scope>
    <source>
        <strain evidence="2 3">DSM 100435</strain>
    </source>
</reference>
<dbReference type="Pfam" id="PF09346">
    <property type="entry name" value="SMI1_KNR4"/>
    <property type="match status" value="1"/>
</dbReference>
<dbReference type="Gene3D" id="3.40.1580.10">
    <property type="entry name" value="SMI1/KNR4-like"/>
    <property type="match status" value="1"/>
</dbReference>
<dbReference type="OrthoDB" id="9000310at2"/>
<dbReference type="EMBL" id="RXOE01000007">
    <property type="protein sequence ID" value="RTQ32158.1"/>
    <property type="molecule type" value="Genomic_DNA"/>
</dbReference>
<gene>
    <name evidence="2" type="ORF">EJP69_23085</name>
</gene>
<dbReference type="RefSeq" id="WP_126472637.1">
    <property type="nucleotide sequence ID" value="NZ_RXOE01000007.1"/>
</dbReference>